<reference evidence="5 6" key="1">
    <citation type="submission" date="2024-04" db="EMBL/GenBank/DDBJ databases">
        <title>Flavobacterium sp. DGU11 16S ribosomal RNA gene Genome sequencing and assembly.</title>
        <authorList>
            <person name="Park S."/>
        </authorList>
    </citation>
    <scope>NUCLEOTIDE SEQUENCE [LARGE SCALE GENOMIC DNA]</scope>
    <source>
        <strain evidence="5 6">DGU11</strain>
    </source>
</reference>
<sequence length="713" mass="77976">MKKTLLFLLLIISGVMQAQIVNIPDANFKNFLIQAVDLDDGEPIDTNGNGEIEMSEAENVNALQITEVYNPPIINIEGIGAFTNVEALDITLSHLPAIDISALTNLVSLIINDAALVDLNINGLINLETFNLASSSIGSLDISQLQSLTTIRVFSGTNNTLTSLNVGSNPNLDLISVSSTGIESLDLSGCPNIATFSFNFGGSHDVFLNIKNGDASYDWPISSTWVYFDNDEGHKCYICIDEGEEFQNVSDNVIFSTYCTFTPGGDYNVITGSLLFDNEGDGCDTNDTVIRNIKLNINDGTESGSTVSTTGLYNFYTQEGTYTITPDFENDLFTITPPFAEINFTEVDSLVTTQNFCLTPNGNHPDLDIVIVPFGARPGFDADYKIIYRNKGNQTLSGDIVFAYGEDVLDFVSANPSEDSSSSGNLIWNYTGLAPFQQREIFVTLNVNGPMETPAVNIDDNLEFTATINPVMGDDTPLDNIFGLKQTVIGSFDPNDITCLEGDSVNPDRIGEYLHYNINFENTGTAPATFIVVKDVIDTTQFDMATLQMLNASHPVQAKITGNKVEFRFDDINLGPEGKGNVVFKIKPLNTLQVNDDVTQQADIFFDYNWPIQTNEATTVFEVLSRGEFEKDNSVKVYPNPSNGMVNITAASEIRSVELYDIQGRLLQAGSNDSLDISGRAAGMYFVKVLTEAGMKVEKVLKSNSLIYNYLKP</sequence>
<evidence type="ECO:0000259" key="4">
    <source>
        <dbReference type="Pfam" id="PF24595"/>
    </source>
</evidence>
<dbReference type="Pfam" id="PF18962">
    <property type="entry name" value="Por_Secre_tail"/>
    <property type="match status" value="1"/>
</dbReference>
<dbReference type="InterPro" id="IPR026444">
    <property type="entry name" value="Secre_tail"/>
</dbReference>
<dbReference type="NCBIfam" id="TIGR04183">
    <property type="entry name" value="Por_Secre_tail"/>
    <property type="match status" value="1"/>
</dbReference>
<keyword evidence="1 2" id="KW-0732">Signal</keyword>
<dbReference type="SUPFAM" id="SSF52058">
    <property type="entry name" value="L domain-like"/>
    <property type="match status" value="1"/>
</dbReference>
<feature type="signal peptide" evidence="2">
    <location>
        <begin position="1"/>
        <end position="18"/>
    </location>
</feature>
<feature type="chain" id="PRO_5045137967" evidence="2">
    <location>
        <begin position="19"/>
        <end position="713"/>
    </location>
</feature>
<dbReference type="InterPro" id="IPR047589">
    <property type="entry name" value="DUF11_rpt"/>
</dbReference>
<keyword evidence="6" id="KW-1185">Reference proteome</keyword>
<protein>
    <submittedName>
        <fullName evidence="5">T9SS type A sorting domain-containing protein</fullName>
    </submittedName>
</protein>
<dbReference type="InterPro" id="IPR055353">
    <property type="entry name" value="DUF7619"/>
</dbReference>
<dbReference type="InterPro" id="IPR032675">
    <property type="entry name" value="LRR_dom_sf"/>
</dbReference>
<name>A0ABU9HTN6_9FLAO</name>
<feature type="domain" description="DUF7619" evidence="4">
    <location>
        <begin position="493"/>
        <end position="619"/>
    </location>
</feature>
<evidence type="ECO:0000256" key="2">
    <source>
        <dbReference type="SAM" id="SignalP"/>
    </source>
</evidence>
<evidence type="ECO:0000313" key="5">
    <source>
        <dbReference type="EMBL" id="MEL1243464.1"/>
    </source>
</evidence>
<evidence type="ECO:0000313" key="6">
    <source>
        <dbReference type="Proteomes" id="UP001464555"/>
    </source>
</evidence>
<evidence type="ECO:0000259" key="3">
    <source>
        <dbReference type="Pfam" id="PF18962"/>
    </source>
</evidence>
<comment type="caution">
    <text evidence="5">The sequence shown here is derived from an EMBL/GenBank/DDBJ whole genome shotgun (WGS) entry which is preliminary data.</text>
</comment>
<dbReference type="RefSeq" id="WP_341695783.1">
    <property type="nucleotide sequence ID" value="NZ_JBBYHR010000002.1"/>
</dbReference>
<dbReference type="NCBIfam" id="TIGR01451">
    <property type="entry name" value="B_ant_repeat"/>
    <property type="match status" value="1"/>
</dbReference>
<dbReference type="Gene3D" id="3.80.10.10">
    <property type="entry name" value="Ribonuclease Inhibitor"/>
    <property type="match status" value="1"/>
</dbReference>
<evidence type="ECO:0000256" key="1">
    <source>
        <dbReference type="ARBA" id="ARBA00022729"/>
    </source>
</evidence>
<organism evidence="5 6">
    <name type="scientific">Flavobacterium arundinis</name>
    <dbReference type="NCBI Taxonomy" id="3139143"/>
    <lineage>
        <taxon>Bacteria</taxon>
        <taxon>Pseudomonadati</taxon>
        <taxon>Bacteroidota</taxon>
        <taxon>Flavobacteriia</taxon>
        <taxon>Flavobacteriales</taxon>
        <taxon>Flavobacteriaceae</taxon>
        <taxon>Flavobacterium</taxon>
    </lineage>
</organism>
<dbReference type="Proteomes" id="UP001464555">
    <property type="component" value="Unassembled WGS sequence"/>
</dbReference>
<proteinExistence type="predicted"/>
<dbReference type="Pfam" id="PF24595">
    <property type="entry name" value="DUF7619"/>
    <property type="match status" value="1"/>
</dbReference>
<gene>
    <name evidence="5" type="ORF">AAEO56_04255</name>
</gene>
<dbReference type="EMBL" id="JBBYHR010000002">
    <property type="protein sequence ID" value="MEL1243464.1"/>
    <property type="molecule type" value="Genomic_DNA"/>
</dbReference>
<feature type="domain" description="Secretion system C-terminal sorting" evidence="3">
    <location>
        <begin position="637"/>
        <end position="700"/>
    </location>
</feature>
<accession>A0ABU9HTN6</accession>